<feature type="transmembrane region" description="Helical" evidence="1">
    <location>
        <begin position="203"/>
        <end position="223"/>
    </location>
</feature>
<comment type="caution">
    <text evidence="2">The sequence shown here is derived from an EMBL/GenBank/DDBJ whole genome shotgun (WGS) entry which is preliminary data.</text>
</comment>
<organism evidence="2 3">
    <name type="scientific">Flagellimonas spongiicola</name>
    <dbReference type="NCBI Taxonomy" id="2942208"/>
    <lineage>
        <taxon>Bacteria</taxon>
        <taxon>Pseudomonadati</taxon>
        <taxon>Bacteroidota</taxon>
        <taxon>Flavobacteriia</taxon>
        <taxon>Flavobacteriales</taxon>
        <taxon>Flavobacteriaceae</taxon>
        <taxon>Flagellimonas</taxon>
    </lineage>
</organism>
<keyword evidence="1" id="KW-0472">Membrane</keyword>
<proteinExistence type="predicted"/>
<name>A0ABT0PPE0_9FLAO</name>
<keyword evidence="1" id="KW-0812">Transmembrane</keyword>
<accession>A0ABT0PPE0</accession>
<protein>
    <submittedName>
        <fullName evidence="2">Uncharacterized protein</fullName>
    </submittedName>
</protein>
<dbReference type="EMBL" id="JAMFMA010000001">
    <property type="protein sequence ID" value="MCL6273136.1"/>
    <property type="molecule type" value="Genomic_DNA"/>
</dbReference>
<sequence length="240" mass="28112">MIKIPDTNIELQLQKTRDAKFNDASFRKTLRTSLSHLNIAHSSEETHPNSEVTLAKNQFDFDQLETSRIYHIEQIKKVCVDYRLRFLDLKYFKGELPLSANSAIEDLQNRHQTELDGLKIMAPSKLFKLKDKDDPLLFVPMGNHYYCLVHKWGNDLHPLRKLLVWPFKNMVNLVLFALLISYFVTLLVPSGLFSKTNSTAEFWIIYFFMFKWIAAVFIFYGFALGKNFNPAIWNSKYFNA</sequence>
<keyword evidence="1" id="KW-1133">Transmembrane helix</keyword>
<evidence type="ECO:0000313" key="2">
    <source>
        <dbReference type="EMBL" id="MCL6273136.1"/>
    </source>
</evidence>
<dbReference type="Proteomes" id="UP001203607">
    <property type="component" value="Unassembled WGS sequence"/>
</dbReference>
<feature type="transmembrane region" description="Helical" evidence="1">
    <location>
        <begin position="170"/>
        <end position="191"/>
    </location>
</feature>
<evidence type="ECO:0000256" key="1">
    <source>
        <dbReference type="SAM" id="Phobius"/>
    </source>
</evidence>
<dbReference type="RefSeq" id="WP_249656310.1">
    <property type="nucleotide sequence ID" value="NZ_JAMFMA010000001.1"/>
</dbReference>
<gene>
    <name evidence="2" type="ORF">M3P19_03900</name>
</gene>
<keyword evidence="3" id="KW-1185">Reference proteome</keyword>
<evidence type="ECO:0000313" key="3">
    <source>
        <dbReference type="Proteomes" id="UP001203607"/>
    </source>
</evidence>
<reference evidence="2 3" key="1">
    <citation type="submission" date="2022-05" db="EMBL/GenBank/DDBJ databases">
        <authorList>
            <person name="Park J.-S."/>
        </authorList>
    </citation>
    <scope>NUCLEOTIDE SEQUENCE [LARGE SCALE GENOMIC DNA]</scope>
    <source>
        <strain evidence="2 3">2012CJ35-5</strain>
    </source>
</reference>